<dbReference type="AlphaFoldDB" id="A0A6G1H3E7"/>
<evidence type="ECO:0000313" key="2">
    <source>
        <dbReference type="Proteomes" id="UP000800041"/>
    </source>
</evidence>
<organism evidence="1 2">
    <name type="scientific">Aulographum hederae CBS 113979</name>
    <dbReference type="NCBI Taxonomy" id="1176131"/>
    <lineage>
        <taxon>Eukaryota</taxon>
        <taxon>Fungi</taxon>
        <taxon>Dikarya</taxon>
        <taxon>Ascomycota</taxon>
        <taxon>Pezizomycotina</taxon>
        <taxon>Dothideomycetes</taxon>
        <taxon>Pleosporomycetidae</taxon>
        <taxon>Aulographales</taxon>
        <taxon>Aulographaceae</taxon>
    </lineage>
</organism>
<dbReference type="EMBL" id="ML977151">
    <property type="protein sequence ID" value="KAF1987746.1"/>
    <property type="molecule type" value="Genomic_DNA"/>
</dbReference>
<accession>A0A6G1H3E7</accession>
<keyword evidence="2" id="KW-1185">Reference proteome</keyword>
<name>A0A6G1H3E7_9PEZI</name>
<dbReference type="Proteomes" id="UP000800041">
    <property type="component" value="Unassembled WGS sequence"/>
</dbReference>
<reference evidence="1" key="1">
    <citation type="journal article" date="2020" name="Stud. Mycol.">
        <title>101 Dothideomycetes genomes: a test case for predicting lifestyles and emergence of pathogens.</title>
        <authorList>
            <person name="Haridas S."/>
            <person name="Albert R."/>
            <person name="Binder M."/>
            <person name="Bloem J."/>
            <person name="Labutti K."/>
            <person name="Salamov A."/>
            <person name="Andreopoulos B."/>
            <person name="Baker S."/>
            <person name="Barry K."/>
            <person name="Bills G."/>
            <person name="Bluhm B."/>
            <person name="Cannon C."/>
            <person name="Castanera R."/>
            <person name="Culley D."/>
            <person name="Daum C."/>
            <person name="Ezra D."/>
            <person name="Gonzalez J."/>
            <person name="Henrissat B."/>
            <person name="Kuo A."/>
            <person name="Liang C."/>
            <person name="Lipzen A."/>
            <person name="Lutzoni F."/>
            <person name="Magnuson J."/>
            <person name="Mondo S."/>
            <person name="Nolan M."/>
            <person name="Ohm R."/>
            <person name="Pangilinan J."/>
            <person name="Park H.-J."/>
            <person name="Ramirez L."/>
            <person name="Alfaro M."/>
            <person name="Sun H."/>
            <person name="Tritt A."/>
            <person name="Yoshinaga Y."/>
            <person name="Zwiers L.-H."/>
            <person name="Turgeon B."/>
            <person name="Goodwin S."/>
            <person name="Spatafora J."/>
            <person name="Crous P."/>
            <person name="Grigoriev I."/>
        </authorList>
    </citation>
    <scope>NUCLEOTIDE SEQUENCE</scope>
    <source>
        <strain evidence="1">CBS 113979</strain>
    </source>
</reference>
<sequence>MLLRAKVSGPLSGARSMLPRRFYKRRGVAGRLPDPCTIQYFEKSRGHATCFFFNTGTNEVQEQDPSLAIVRGED</sequence>
<protein>
    <submittedName>
        <fullName evidence="1">Uncharacterized protein</fullName>
    </submittedName>
</protein>
<proteinExistence type="predicted"/>
<gene>
    <name evidence="1" type="ORF">K402DRAFT_44722</name>
</gene>
<evidence type="ECO:0000313" key="1">
    <source>
        <dbReference type="EMBL" id="KAF1987746.1"/>
    </source>
</evidence>